<feature type="transmembrane region" description="Helical" evidence="14">
    <location>
        <begin position="182"/>
        <end position="203"/>
    </location>
</feature>
<evidence type="ECO:0000256" key="1">
    <source>
        <dbReference type="ARBA" id="ARBA00004651"/>
    </source>
</evidence>
<evidence type="ECO:0000256" key="5">
    <source>
        <dbReference type="ARBA" id="ARBA00022725"/>
    </source>
</evidence>
<dbReference type="PROSITE" id="PS00237">
    <property type="entry name" value="G_PROTEIN_RECEP_F1_1"/>
    <property type="match status" value="1"/>
</dbReference>
<dbReference type="EMBL" id="VEVO01000019">
    <property type="protein sequence ID" value="KAF0026984.1"/>
    <property type="molecule type" value="Genomic_DNA"/>
</dbReference>
<keyword evidence="7 13" id="KW-0297">G-protein coupled receptor</keyword>
<evidence type="ECO:0000256" key="14">
    <source>
        <dbReference type="RuleBase" id="RU363047"/>
    </source>
</evidence>
<dbReference type="Pfam" id="PF13853">
    <property type="entry name" value="7tm_4"/>
    <property type="match status" value="1"/>
</dbReference>
<feature type="transmembrane region" description="Helical" evidence="14">
    <location>
        <begin position="209"/>
        <end position="233"/>
    </location>
</feature>
<comment type="subcellular location">
    <subcellularLocation>
        <location evidence="1 14">Cell membrane</location>
        <topology evidence="1 14">Multi-pass membrane protein</topology>
    </subcellularLocation>
</comment>
<evidence type="ECO:0000256" key="8">
    <source>
        <dbReference type="ARBA" id="ARBA00023136"/>
    </source>
</evidence>
<dbReference type="GO" id="GO:0004984">
    <property type="term" value="F:olfactory receptor activity"/>
    <property type="evidence" value="ECO:0007669"/>
    <property type="project" value="InterPro"/>
</dbReference>
<evidence type="ECO:0000259" key="15">
    <source>
        <dbReference type="PROSITE" id="PS50262"/>
    </source>
</evidence>
<keyword evidence="2 14" id="KW-1003">Cell membrane</keyword>
<evidence type="ECO:0000256" key="9">
    <source>
        <dbReference type="ARBA" id="ARBA00023157"/>
    </source>
</evidence>
<evidence type="ECO:0000313" key="16">
    <source>
        <dbReference type="EMBL" id="KAF0026984.1"/>
    </source>
</evidence>
<keyword evidence="11" id="KW-0325">Glycoprotein</keyword>
<name>A0A6A4S8N2_SCOMX</name>
<protein>
    <recommendedName>
        <fullName evidence="14">Olfactory receptor</fullName>
    </recommendedName>
</protein>
<evidence type="ECO:0000256" key="13">
    <source>
        <dbReference type="RuleBase" id="RU000688"/>
    </source>
</evidence>
<keyword evidence="8 14" id="KW-0472">Membrane</keyword>
<comment type="similarity">
    <text evidence="13">Belongs to the G-protein coupled receptor 1 family.</text>
</comment>
<dbReference type="Gene3D" id="1.20.1070.10">
    <property type="entry name" value="Rhodopsin 7-helix transmembrane proteins"/>
    <property type="match status" value="1"/>
</dbReference>
<gene>
    <name evidence="16" type="ORF">F2P81_021721</name>
</gene>
<feature type="transmembrane region" description="Helical" evidence="14">
    <location>
        <begin position="245"/>
        <end position="264"/>
    </location>
</feature>
<feature type="transmembrane region" description="Helical" evidence="14">
    <location>
        <begin position="29"/>
        <end position="51"/>
    </location>
</feature>
<keyword evidence="10 13" id="KW-0675">Receptor</keyword>
<proteinExistence type="inferred from homology"/>
<dbReference type="InterPro" id="IPR052921">
    <property type="entry name" value="GPCR1_Superfamily_Member"/>
</dbReference>
<evidence type="ECO:0000313" key="17">
    <source>
        <dbReference type="Proteomes" id="UP000438429"/>
    </source>
</evidence>
<evidence type="ECO:0000256" key="6">
    <source>
        <dbReference type="ARBA" id="ARBA00022989"/>
    </source>
</evidence>
<dbReference type="InterPro" id="IPR017452">
    <property type="entry name" value="GPCR_Rhodpsn_7TM"/>
</dbReference>
<dbReference type="SUPFAM" id="SSF81321">
    <property type="entry name" value="Family A G protein-coupled receptor-like"/>
    <property type="match status" value="1"/>
</dbReference>
<feature type="domain" description="G-protein coupled receptors family 1 profile" evidence="15">
    <location>
        <begin position="45"/>
        <end position="300"/>
    </location>
</feature>
<dbReference type="PROSITE" id="PS50262">
    <property type="entry name" value="G_PROTEIN_RECEP_F1_2"/>
    <property type="match status" value="1"/>
</dbReference>
<keyword evidence="5 14" id="KW-0552">Olfaction</keyword>
<keyword evidence="4 13" id="KW-0812">Transmembrane</keyword>
<comment type="caution">
    <text evidence="16">The sequence shown here is derived from an EMBL/GenBank/DDBJ whole genome shotgun (WGS) entry which is preliminary data.</text>
</comment>
<dbReference type="Proteomes" id="UP000438429">
    <property type="component" value="Unassembled WGS sequence"/>
</dbReference>
<dbReference type="GO" id="GO:0005549">
    <property type="term" value="F:odorant binding"/>
    <property type="evidence" value="ECO:0007669"/>
    <property type="project" value="TreeGrafter"/>
</dbReference>
<dbReference type="AlphaFoldDB" id="A0A6A4S8N2"/>
<evidence type="ECO:0000256" key="2">
    <source>
        <dbReference type="ARBA" id="ARBA00022475"/>
    </source>
</evidence>
<dbReference type="InterPro" id="IPR000725">
    <property type="entry name" value="Olfact_rcpt"/>
</dbReference>
<evidence type="ECO:0000256" key="11">
    <source>
        <dbReference type="ARBA" id="ARBA00023180"/>
    </source>
</evidence>
<dbReference type="GO" id="GO:0005886">
    <property type="term" value="C:plasma membrane"/>
    <property type="evidence" value="ECO:0007669"/>
    <property type="project" value="UniProtKB-SubCell"/>
</dbReference>
<feature type="transmembrane region" description="Helical" evidence="14">
    <location>
        <begin position="146"/>
        <end position="170"/>
    </location>
</feature>
<dbReference type="PRINTS" id="PR00245">
    <property type="entry name" value="OLFACTORYR"/>
</dbReference>
<evidence type="ECO:0000256" key="10">
    <source>
        <dbReference type="ARBA" id="ARBA00023170"/>
    </source>
</evidence>
<sequence length="321" mass="34742">MSSGLNVTSQAAVTSLTLDGLAHLSDHRWLFFFVLLAAYLFVLFSDSLVVYVICSQRNLHRPMFIFIAAVLLNSLAASAAVYPKLLSDLASRRRFTEVSHAACLGQAFVLYSLGGSSFVLLAAMSFDRYLSICRPLRYAALVSPAAVAALLLLCWLLPTGLVSGATLLASRVPLCRARLSRVYCDIYSFVSLGCGGGGVAAMLLPVYGLLVSVATVVLPVGFVLFSYGRILLVCLRGSRSFSSKALHTCLPHLLVFLIFSLSTGVELLQRRLHSGGEATAASTLAWFLMVAPTVFNPVIYGLRVKEVFRHVRRLLRCRGAG</sequence>
<dbReference type="GO" id="GO:0004930">
    <property type="term" value="F:G protein-coupled receptor activity"/>
    <property type="evidence" value="ECO:0007669"/>
    <property type="project" value="UniProtKB-KW"/>
</dbReference>
<evidence type="ECO:0000256" key="12">
    <source>
        <dbReference type="ARBA" id="ARBA00023224"/>
    </source>
</evidence>
<feature type="transmembrane region" description="Helical" evidence="14">
    <location>
        <begin position="63"/>
        <end position="82"/>
    </location>
</feature>
<organism evidence="16 17">
    <name type="scientific">Scophthalmus maximus</name>
    <name type="common">Turbot</name>
    <name type="synonym">Psetta maxima</name>
    <dbReference type="NCBI Taxonomy" id="52904"/>
    <lineage>
        <taxon>Eukaryota</taxon>
        <taxon>Metazoa</taxon>
        <taxon>Chordata</taxon>
        <taxon>Craniata</taxon>
        <taxon>Vertebrata</taxon>
        <taxon>Euteleostomi</taxon>
        <taxon>Actinopterygii</taxon>
        <taxon>Neopterygii</taxon>
        <taxon>Teleostei</taxon>
        <taxon>Neoteleostei</taxon>
        <taxon>Acanthomorphata</taxon>
        <taxon>Carangaria</taxon>
        <taxon>Pleuronectiformes</taxon>
        <taxon>Pleuronectoidei</taxon>
        <taxon>Scophthalmidae</taxon>
        <taxon>Scophthalmus</taxon>
    </lineage>
</organism>
<reference evidence="16 17" key="1">
    <citation type="submission" date="2019-06" db="EMBL/GenBank/DDBJ databases">
        <title>Draft genomes of female and male turbot (Scophthalmus maximus).</title>
        <authorList>
            <person name="Xu H."/>
            <person name="Xu X.-W."/>
            <person name="Shao C."/>
            <person name="Chen S."/>
        </authorList>
    </citation>
    <scope>NUCLEOTIDE SEQUENCE [LARGE SCALE GENOMIC DNA]</scope>
    <source>
        <strain evidence="16">Ysfricsl-2016a</strain>
        <tissue evidence="16">Blood</tissue>
    </source>
</reference>
<evidence type="ECO:0000256" key="4">
    <source>
        <dbReference type="ARBA" id="ARBA00022692"/>
    </source>
</evidence>
<keyword evidence="9" id="KW-1015">Disulfide bond</keyword>
<dbReference type="PRINTS" id="PR00237">
    <property type="entry name" value="GPCRRHODOPSN"/>
</dbReference>
<dbReference type="FunFam" id="1.20.1070.10:FF:000024">
    <property type="entry name" value="Olfactory receptor"/>
    <property type="match status" value="1"/>
</dbReference>
<feature type="transmembrane region" description="Helical" evidence="14">
    <location>
        <begin position="284"/>
        <end position="302"/>
    </location>
</feature>
<keyword evidence="6 14" id="KW-1133">Transmembrane helix</keyword>
<accession>A0A6A4S8N2</accession>
<dbReference type="PANTHER" id="PTHR26451:SF860">
    <property type="entry name" value="ODORANT RECEPTOR-RELATED"/>
    <property type="match status" value="1"/>
</dbReference>
<evidence type="ECO:0000256" key="7">
    <source>
        <dbReference type="ARBA" id="ARBA00023040"/>
    </source>
</evidence>
<feature type="transmembrane region" description="Helical" evidence="14">
    <location>
        <begin position="103"/>
        <end position="126"/>
    </location>
</feature>
<dbReference type="InterPro" id="IPR000276">
    <property type="entry name" value="GPCR_Rhodpsn"/>
</dbReference>
<evidence type="ECO:0000256" key="3">
    <source>
        <dbReference type="ARBA" id="ARBA00022606"/>
    </source>
</evidence>
<keyword evidence="3 14" id="KW-0716">Sensory transduction</keyword>
<dbReference type="PANTHER" id="PTHR26451">
    <property type="entry name" value="G_PROTEIN_RECEP_F1_2 DOMAIN-CONTAINING PROTEIN"/>
    <property type="match status" value="1"/>
</dbReference>
<keyword evidence="12 13" id="KW-0807">Transducer</keyword>